<dbReference type="KEGG" id="ntp:CRH09_33465"/>
<name>A0A291RRW4_9NOCA</name>
<dbReference type="EMBL" id="CP023778">
    <property type="protein sequence ID" value="ATL70361.1"/>
    <property type="molecule type" value="Genomic_DNA"/>
</dbReference>
<keyword evidence="1" id="KW-0732">Signal</keyword>
<evidence type="ECO:0000313" key="2">
    <source>
        <dbReference type="EMBL" id="ATL70361.1"/>
    </source>
</evidence>
<feature type="chain" id="PRO_5012832663" evidence="1">
    <location>
        <begin position="28"/>
        <end position="180"/>
    </location>
</feature>
<reference evidence="2 3" key="1">
    <citation type="submission" date="2017-10" db="EMBL/GenBank/DDBJ databases">
        <title>Comparative genomics between pathogenic Norcardia.</title>
        <authorList>
            <person name="Zeng L."/>
        </authorList>
    </citation>
    <scope>NUCLEOTIDE SEQUENCE [LARGE SCALE GENOMIC DNA]</scope>
    <source>
        <strain evidence="2 3">NC_YFY_NT001</strain>
    </source>
</reference>
<evidence type="ECO:0000313" key="3">
    <source>
        <dbReference type="Proteomes" id="UP000221961"/>
    </source>
</evidence>
<feature type="signal peptide" evidence="1">
    <location>
        <begin position="1"/>
        <end position="27"/>
    </location>
</feature>
<dbReference type="GeneID" id="88362181"/>
<dbReference type="RefSeq" id="WP_098697340.1">
    <property type="nucleotide sequence ID" value="NZ_CP023778.1"/>
</dbReference>
<proteinExistence type="predicted"/>
<evidence type="ECO:0000256" key="1">
    <source>
        <dbReference type="SAM" id="SignalP"/>
    </source>
</evidence>
<gene>
    <name evidence="2" type="ORF">CRH09_33465</name>
</gene>
<sequence length="180" mass="18888">MKGVFAVGLLSVPVLGCGVVLAPVSMADTAKEPYTCTIKEGTVSITSKSDNFIVTAKINYTSESDDRCEPISFEKMPIPKSAVDIKKKDSEHCVITVPFTGTGEEGNDTEKVNGKKAEVVVPIGGGDGIIDVKNVDTVDKSGDAKVSFDGKIKGLKLKSCSPDDFDGDATLTGKITVTPQ</sequence>
<accession>A0A291RRW4</accession>
<organism evidence="2 3">
    <name type="scientific">Nocardia terpenica</name>
    <dbReference type="NCBI Taxonomy" id="455432"/>
    <lineage>
        <taxon>Bacteria</taxon>
        <taxon>Bacillati</taxon>
        <taxon>Actinomycetota</taxon>
        <taxon>Actinomycetes</taxon>
        <taxon>Mycobacteriales</taxon>
        <taxon>Nocardiaceae</taxon>
        <taxon>Nocardia</taxon>
    </lineage>
</organism>
<dbReference type="AlphaFoldDB" id="A0A291RRW4"/>
<protein>
    <submittedName>
        <fullName evidence="2">Uncharacterized protein</fullName>
    </submittedName>
</protein>
<dbReference type="Proteomes" id="UP000221961">
    <property type="component" value="Chromosome"/>
</dbReference>